<gene>
    <name evidence="1" type="ORF">GS597_11725</name>
</gene>
<organism evidence="1 2">
    <name type="scientific">Petrachloros mirabilis ULC683</name>
    <dbReference type="NCBI Taxonomy" id="2781853"/>
    <lineage>
        <taxon>Bacteria</taxon>
        <taxon>Bacillati</taxon>
        <taxon>Cyanobacteriota</taxon>
        <taxon>Cyanophyceae</taxon>
        <taxon>Synechococcales</taxon>
        <taxon>Petrachlorosaceae</taxon>
        <taxon>Petrachloros</taxon>
        <taxon>Petrachloros mirabilis</taxon>
    </lineage>
</organism>
<name>A0A8K2A7Q5_9CYAN</name>
<dbReference type="RefSeq" id="WP_161825639.1">
    <property type="nucleotide sequence ID" value="NZ_WVIC01000022.1"/>
</dbReference>
<protein>
    <submittedName>
        <fullName evidence="1">Uncharacterized protein</fullName>
    </submittedName>
</protein>
<reference evidence="1" key="1">
    <citation type="submission" date="2019-12" db="EMBL/GenBank/DDBJ databases">
        <title>High-Quality draft genome sequences of three cyanobacteria isolated from the limestone walls of the Old Cathedral of Coimbra.</title>
        <authorList>
            <person name="Tiago I."/>
            <person name="Soares F."/>
            <person name="Portugal A."/>
        </authorList>
    </citation>
    <scope>NUCLEOTIDE SEQUENCE [LARGE SCALE GENOMIC DNA]</scope>
    <source>
        <strain evidence="1">C</strain>
    </source>
</reference>
<sequence>MLKPSICFLSLKGTAKMTTLNPKTSAKLLLILASLIPAILVAGEGFAMSSPTLHSDQAVNSEPTLQFSEYTATKLQYFDMESQPSAKPFVRENGPSFVRSIKPFVRENGPSFVRRAQADGPNVPYAASPLSAVEIFAALQEQVDFG</sequence>
<evidence type="ECO:0000313" key="2">
    <source>
        <dbReference type="Proteomes" id="UP000607397"/>
    </source>
</evidence>
<evidence type="ECO:0000313" key="1">
    <source>
        <dbReference type="EMBL" id="NCJ07161.1"/>
    </source>
</evidence>
<dbReference type="Proteomes" id="UP000607397">
    <property type="component" value="Unassembled WGS sequence"/>
</dbReference>
<dbReference type="EMBL" id="WVIC01000022">
    <property type="protein sequence ID" value="NCJ07161.1"/>
    <property type="molecule type" value="Genomic_DNA"/>
</dbReference>
<accession>A0A8K2A7Q5</accession>
<proteinExistence type="predicted"/>
<keyword evidence="2" id="KW-1185">Reference proteome</keyword>
<comment type="caution">
    <text evidence="1">The sequence shown here is derived from an EMBL/GenBank/DDBJ whole genome shotgun (WGS) entry which is preliminary data.</text>
</comment>
<dbReference type="AlphaFoldDB" id="A0A8K2A7Q5"/>